<dbReference type="SUPFAM" id="SSF52980">
    <property type="entry name" value="Restriction endonuclease-like"/>
    <property type="match status" value="1"/>
</dbReference>
<evidence type="ECO:0000259" key="2">
    <source>
        <dbReference type="Pfam" id="PF04480"/>
    </source>
</evidence>
<dbReference type="Gene3D" id="3.40.960.10">
    <property type="entry name" value="VSR Endonuclease"/>
    <property type="match status" value="1"/>
</dbReference>
<gene>
    <name evidence="4" type="ORF">ACFSDE_17485</name>
</gene>
<organism evidence="4 5">
    <name type="scientific">Nocardioides aestuarii</name>
    <dbReference type="NCBI Taxonomy" id="252231"/>
    <lineage>
        <taxon>Bacteria</taxon>
        <taxon>Bacillati</taxon>
        <taxon>Actinomycetota</taxon>
        <taxon>Actinomycetes</taxon>
        <taxon>Propionibacteriales</taxon>
        <taxon>Nocardioidaceae</taxon>
        <taxon>Nocardioides</taxon>
    </lineage>
</organism>
<evidence type="ECO:0000259" key="3">
    <source>
        <dbReference type="Pfam" id="PF14311"/>
    </source>
</evidence>
<dbReference type="Proteomes" id="UP001597351">
    <property type="component" value="Unassembled WGS sequence"/>
</dbReference>
<evidence type="ECO:0000313" key="4">
    <source>
        <dbReference type="EMBL" id="MFD1948598.1"/>
    </source>
</evidence>
<dbReference type="Pfam" id="PF04480">
    <property type="entry name" value="DUF559"/>
    <property type="match status" value="1"/>
</dbReference>
<protein>
    <submittedName>
        <fullName evidence="4">Helicase associated domain protein</fullName>
    </submittedName>
</protein>
<feature type="domain" description="Treble clef zinc finger" evidence="3">
    <location>
        <begin position="167"/>
        <end position="221"/>
    </location>
</feature>
<dbReference type="Pfam" id="PF03457">
    <property type="entry name" value="HA"/>
    <property type="match status" value="7"/>
</dbReference>
<dbReference type="PANTHER" id="PTHR33418">
    <property type="entry name" value="HELICASE-ASSOCIATED"/>
    <property type="match status" value="1"/>
</dbReference>
<dbReference type="Pfam" id="PF14311">
    <property type="entry name" value="DUF4379"/>
    <property type="match status" value="3"/>
</dbReference>
<dbReference type="EMBL" id="JBHUGD010000003">
    <property type="protein sequence ID" value="MFD1948598.1"/>
    <property type="molecule type" value="Genomic_DNA"/>
</dbReference>
<comment type="caution">
    <text evidence="4">The sequence shown here is derived from an EMBL/GenBank/DDBJ whole genome shotgun (WGS) entry which is preliminary data.</text>
</comment>
<dbReference type="InterPro" id="IPR007569">
    <property type="entry name" value="DUF559"/>
</dbReference>
<feature type="domain" description="Treble clef zinc finger" evidence="3">
    <location>
        <begin position="94"/>
        <end position="153"/>
    </location>
</feature>
<feature type="domain" description="DUF559" evidence="2">
    <location>
        <begin position="259"/>
        <end position="308"/>
    </location>
</feature>
<dbReference type="RefSeq" id="WP_343920807.1">
    <property type="nucleotide sequence ID" value="NZ_BAAAJT010000002.1"/>
</dbReference>
<feature type="domain" description="Helicase-associated" evidence="1">
    <location>
        <begin position="592"/>
        <end position="653"/>
    </location>
</feature>
<name>A0ABW4TQA2_9ACTN</name>
<dbReference type="InterPro" id="IPR011335">
    <property type="entry name" value="Restrct_endonuc-II-like"/>
</dbReference>
<feature type="domain" description="Helicase-associated" evidence="1">
    <location>
        <begin position="528"/>
        <end position="584"/>
    </location>
</feature>
<sequence>MSKRFASAVAADASMLALWDAAANAPVDPDQVGSRSSRPRWWRCPVADDHRWTASPSSITRSLANGFTGCPCCAGRQLSITNSFAARYPEAVDLWHPDRNGDLTPDRVLGGSSDLAWWKCAEGPDHEWQVSPLVLGKGAVANGRRGCPFCAGKRASVTNSVATHPQLAAEWHPTANGDLRPEDIVAGTGQKLWWRCLEQPAHEWAATGANRTRGRGCPRCIRRLRSVLEVCLAYELATFLPDLNLHDDTLVVDGVTRHVDLHLRKPQVVIEVDGRYRHAGDVEHDRDARKTAFLENAGYRVLRVREHPLQPIGPHDVMVPTDATVKETTDAVLLRLRELDWVPLDADTIDDYLAEDEPRHVDEALTYLQVERPGKTIRLPGPVTFTRESRWEAGLRVLEAYVAREEHANVPWEHVEDGVPLGRWVGAKRAQRRRGRMPADRAATLEALPGWVWDAVGDQWEQGLLSLTAFRQREGHLDVPAQFWDEDGFPLGSWVRSHRRDGGRRTMTTDQRTRLEAVPGWTYTSPTQTAWDASLEALRAFADRRTPRQHREAGVNIDGWSKQQRARYHRGELPAERVQQLEAVTGWSWRPQDDAWEAGWAALTEHVRRTGTALVRRDATPHGYPLGAWVGEQRVRYTAGDLPQERQQRLETLAGWSWHPHADLWERHFEALEQFVAREGHARVPTDHIEGDVPLADWVIRHRQEFKAGLVPADRAARLEALPDWTWDVLASRWEKHYTALEAFAAREGHAQVPTDHLEADLKLGRWVVVQRQTYRKGDLAPDRADRLARTPGWVWDTRDAAWEKGFDALTGFQARNGHCRVPGTWLEDGYRLGQWVTVQRNLIRTGKLADMRRDRLAAIPGWERQPSTPTGPGIGPQTVV</sequence>
<feature type="domain" description="Treble clef zinc finger" evidence="3">
    <location>
        <begin position="16"/>
        <end position="76"/>
    </location>
</feature>
<evidence type="ECO:0000313" key="5">
    <source>
        <dbReference type="Proteomes" id="UP001597351"/>
    </source>
</evidence>
<feature type="domain" description="Helicase-associated" evidence="1">
    <location>
        <begin position="388"/>
        <end position="449"/>
    </location>
</feature>
<feature type="domain" description="Helicase-associated" evidence="1">
    <location>
        <begin position="800"/>
        <end position="861"/>
    </location>
</feature>
<dbReference type="Gene3D" id="6.10.140.530">
    <property type="match status" value="7"/>
</dbReference>
<feature type="domain" description="Helicase-associated" evidence="1">
    <location>
        <begin position="458"/>
        <end position="519"/>
    </location>
</feature>
<dbReference type="PANTHER" id="PTHR33418:SF1">
    <property type="entry name" value="HELICASE-ASSOCIATED DOMAIN-CONTAINING PROTEIN"/>
    <property type="match status" value="1"/>
</dbReference>
<reference evidence="5" key="1">
    <citation type="journal article" date="2019" name="Int. J. Syst. Evol. Microbiol.">
        <title>The Global Catalogue of Microorganisms (GCM) 10K type strain sequencing project: providing services to taxonomists for standard genome sequencing and annotation.</title>
        <authorList>
            <consortium name="The Broad Institute Genomics Platform"/>
            <consortium name="The Broad Institute Genome Sequencing Center for Infectious Disease"/>
            <person name="Wu L."/>
            <person name="Ma J."/>
        </authorList>
    </citation>
    <scope>NUCLEOTIDE SEQUENCE [LARGE SCALE GENOMIC DNA]</scope>
    <source>
        <strain evidence="5">CGMCC 1.12477</strain>
    </source>
</reference>
<accession>A0ABW4TQA2</accession>
<dbReference type="InterPro" id="IPR025487">
    <property type="entry name" value="DUF4379"/>
</dbReference>
<feature type="domain" description="Helicase-associated" evidence="1">
    <location>
        <begin position="732"/>
        <end position="789"/>
    </location>
</feature>
<evidence type="ECO:0000259" key="1">
    <source>
        <dbReference type="Pfam" id="PF03457"/>
    </source>
</evidence>
<proteinExistence type="predicted"/>
<dbReference type="InterPro" id="IPR005114">
    <property type="entry name" value="Helicase_assoc"/>
</dbReference>
<feature type="domain" description="Helicase-associated" evidence="1">
    <location>
        <begin position="663"/>
        <end position="722"/>
    </location>
</feature>
<keyword evidence="5" id="KW-1185">Reference proteome</keyword>